<dbReference type="AlphaFoldDB" id="A0AB73UBY4"/>
<evidence type="ECO:0000256" key="2">
    <source>
        <dbReference type="SAM" id="SignalP"/>
    </source>
</evidence>
<sequence length="358" mass="40309">MYRNFYKKCFLSIMIAGVGMSNVLPMKPLAVGFEGGHQLQQKSAENYSLGPAGFKDVMAQTTTSVFVMDSYAKLIRNQQETDLNKISSINNNLRLNMIQHQKDAKINAAYWLEKMRPKIIKTNQNVIDYNDVFQAYYNNLLGAIDQKDSMKLKAGLEELYSSILKNEKEVDVLLGELKTFRNRMEKDTISFKSDSKQLNSILASTNAGIPVLQQQINTYNDLIKKSNDMVIAGGILCSSLLACIAGGPMIANALNEISRAEREIANLKEKISGAQIDLAILEDINNKTTNMTNTLDTAITALQRISNQWHTVGAKYNNLLKNVKEISPEEFTFIKEDLNTARDGWKDIRDYIEKLREG</sequence>
<feature type="coiled-coil region" evidence="1">
    <location>
        <begin position="250"/>
        <end position="284"/>
    </location>
</feature>
<accession>A0AB73UBY4</accession>
<dbReference type="RefSeq" id="WP_162279621.1">
    <property type="nucleotide sequence ID" value="NZ_CP028009.1"/>
</dbReference>
<dbReference type="Pfam" id="PF05791">
    <property type="entry name" value="Bacillus_HBL"/>
    <property type="match status" value="1"/>
</dbReference>
<name>A0AB73UBY4_BACCE</name>
<evidence type="ECO:0000256" key="1">
    <source>
        <dbReference type="SAM" id="Coils"/>
    </source>
</evidence>
<proteinExistence type="predicted"/>
<dbReference type="GO" id="GO:0016020">
    <property type="term" value="C:membrane"/>
    <property type="evidence" value="ECO:0007669"/>
    <property type="project" value="InterPro"/>
</dbReference>
<reference evidence="3 4" key="1">
    <citation type="submission" date="2018-03" db="EMBL/GenBank/DDBJ databases">
        <title>The complete genome of bacterial strain SGAir0260.</title>
        <authorList>
            <person name="Schuster S.C."/>
        </authorList>
    </citation>
    <scope>NUCLEOTIDE SEQUENCE [LARGE SCALE GENOMIC DNA]</scope>
    <source>
        <strain evidence="3 4">SGAir0260</strain>
    </source>
</reference>
<evidence type="ECO:0000313" key="4">
    <source>
        <dbReference type="Proteomes" id="UP000464780"/>
    </source>
</evidence>
<dbReference type="Proteomes" id="UP000464780">
    <property type="component" value="Chromosome"/>
</dbReference>
<dbReference type="PANTHER" id="PTHR38443:SF2">
    <property type="entry name" value="NON-HEMOLYTIC ENTEROTOXIN LYTIC COMPONENT L1"/>
    <property type="match status" value="1"/>
</dbReference>
<organism evidence="3 4">
    <name type="scientific">Bacillus cereus</name>
    <dbReference type="NCBI Taxonomy" id="1396"/>
    <lineage>
        <taxon>Bacteria</taxon>
        <taxon>Bacillati</taxon>
        <taxon>Bacillota</taxon>
        <taxon>Bacilli</taxon>
        <taxon>Bacillales</taxon>
        <taxon>Bacillaceae</taxon>
        <taxon>Bacillus</taxon>
        <taxon>Bacillus cereus group</taxon>
    </lineage>
</organism>
<dbReference type="Gene3D" id="1.20.1170.10">
    <property type="match status" value="1"/>
</dbReference>
<evidence type="ECO:0000313" key="3">
    <source>
        <dbReference type="EMBL" id="QHV41694.1"/>
    </source>
</evidence>
<dbReference type="InterPro" id="IPR052785">
    <property type="entry name" value="Enterotoxin_cmpnt"/>
</dbReference>
<protein>
    <submittedName>
        <fullName evidence="3">HBL/NHE enterotoxin family protein</fullName>
    </submittedName>
</protein>
<feature type="chain" id="PRO_5044506376" evidence="2">
    <location>
        <begin position="22"/>
        <end position="358"/>
    </location>
</feature>
<feature type="signal peptide" evidence="2">
    <location>
        <begin position="1"/>
        <end position="21"/>
    </location>
</feature>
<keyword evidence="1" id="KW-0175">Coiled coil</keyword>
<dbReference type="CDD" id="cd22653">
    <property type="entry name" value="ClyA_HblB-like"/>
    <property type="match status" value="1"/>
</dbReference>
<keyword evidence="2" id="KW-0732">Signal</keyword>
<gene>
    <name evidence="3" type="ORF">C1N66_00230</name>
</gene>
<dbReference type="InterPro" id="IPR008414">
    <property type="entry name" value="HBL"/>
</dbReference>
<dbReference type="SUPFAM" id="SSF58100">
    <property type="entry name" value="Bacterial hemolysins"/>
    <property type="match status" value="1"/>
</dbReference>
<dbReference type="PANTHER" id="PTHR38443">
    <property type="match status" value="1"/>
</dbReference>
<dbReference type="EMBL" id="CP028009">
    <property type="protein sequence ID" value="QHV41694.1"/>
    <property type="molecule type" value="Genomic_DNA"/>
</dbReference>